<dbReference type="SUPFAM" id="SSF52540">
    <property type="entry name" value="P-loop containing nucleoside triphosphate hydrolases"/>
    <property type="match status" value="1"/>
</dbReference>
<evidence type="ECO:0000256" key="2">
    <source>
        <dbReference type="ARBA" id="ARBA00022475"/>
    </source>
</evidence>
<dbReference type="SMART" id="SM00382">
    <property type="entry name" value="AAA"/>
    <property type="match status" value="1"/>
</dbReference>
<dbReference type="PROSITE" id="PS50893">
    <property type="entry name" value="ABC_TRANSPORTER_2"/>
    <property type="match status" value="1"/>
</dbReference>
<keyword evidence="3" id="KW-0547">Nucleotide-binding</keyword>
<dbReference type="InterPro" id="IPR003593">
    <property type="entry name" value="AAA+_ATPase"/>
</dbReference>
<dbReference type="InterPro" id="IPR003439">
    <property type="entry name" value="ABC_transporter-like_ATP-bd"/>
</dbReference>
<accession>A0ABT3KY34</accession>
<dbReference type="EMBL" id="QZCW01000004">
    <property type="protein sequence ID" value="MCW5323250.1"/>
    <property type="molecule type" value="Genomic_DNA"/>
</dbReference>
<protein>
    <submittedName>
        <fullName evidence="6">ABC transporter ATP-binding protein</fullName>
    </submittedName>
</protein>
<keyword evidence="2" id="KW-1003">Cell membrane</keyword>
<dbReference type="GO" id="GO:0005524">
    <property type="term" value="F:ATP binding"/>
    <property type="evidence" value="ECO:0007669"/>
    <property type="project" value="UniProtKB-KW"/>
</dbReference>
<keyword evidence="7" id="KW-1185">Reference proteome</keyword>
<proteinExistence type="predicted"/>
<keyword evidence="2" id="KW-0472">Membrane</keyword>
<evidence type="ECO:0000256" key="1">
    <source>
        <dbReference type="ARBA" id="ARBA00022448"/>
    </source>
</evidence>
<comment type="caution">
    <text evidence="6">The sequence shown here is derived from an EMBL/GenBank/DDBJ whole genome shotgun (WGS) entry which is preliminary data.</text>
</comment>
<evidence type="ECO:0000313" key="7">
    <source>
        <dbReference type="Proteomes" id="UP001208935"/>
    </source>
</evidence>
<evidence type="ECO:0000259" key="5">
    <source>
        <dbReference type="PROSITE" id="PS50893"/>
    </source>
</evidence>
<dbReference type="RefSeq" id="WP_010101075.1">
    <property type="nucleotide sequence ID" value="NZ_QZCW01000004.1"/>
</dbReference>
<evidence type="ECO:0000256" key="3">
    <source>
        <dbReference type="ARBA" id="ARBA00022741"/>
    </source>
</evidence>
<keyword evidence="1" id="KW-0813">Transport</keyword>
<dbReference type="Pfam" id="PF08402">
    <property type="entry name" value="TOBE_2"/>
    <property type="match status" value="1"/>
</dbReference>
<name>A0ABT3KY34_9BURK</name>
<dbReference type="PANTHER" id="PTHR42781">
    <property type="entry name" value="SPERMIDINE/PUTRESCINE IMPORT ATP-BINDING PROTEIN POTA"/>
    <property type="match status" value="1"/>
</dbReference>
<organism evidence="6 7">
    <name type="scientific">Verminephrobacter aporrectodeae subsp. tuberculatae</name>
    <dbReference type="NCBI Taxonomy" id="1110392"/>
    <lineage>
        <taxon>Bacteria</taxon>
        <taxon>Pseudomonadati</taxon>
        <taxon>Pseudomonadota</taxon>
        <taxon>Betaproteobacteria</taxon>
        <taxon>Burkholderiales</taxon>
        <taxon>Comamonadaceae</taxon>
        <taxon>Verminephrobacter</taxon>
    </lineage>
</organism>
<dbReference type="Proteomes" id="UP001208935">
    <property type="component" value="Unassembled WGS sequence"/>
</dbReference>
<dbReference type="PROSITE" id="PS00211">
    <property type="entry name" value="ABC_TRANSPORTER_1"/>
    <property type="match status" value="1"/>
</dbReference>
<dbReference type="Gene3D" id="3.40.50.300">
    <property type="entry name" value="P-loop containing nucleotide triphosphate hydrolases"/>
    <property type="match status" value="1"/>
</dbReference>
<dbReference type="InterPro" id="IPR050093">
    <property type="entry name" value="ABC_SmlMolc_Importer"/>
</dbReference>
<gene>
    <name evidence="6" type="ORF">D5039_19535</name>
</gene>
<dbReference type="InterPro" id="IPR027417">
    <property type="entry name" value="P-loop_NTPase"/>
</dbReference>
<dbReference type="SUPFAM" id="SSF50331">
    <property type="entry name" value="MOP-like"/>
    <property type="match status" value="1"/>
</dbReference>
<sequence>MATPGKPVSIKNLVKRFASTEVLQGVNLDVKTGEFISILGPSGCGKSTILRIVAGLDFATSGEVLIGAKAVTHLPAWEREIGLVFQNFALWPHMTALENVAFGLELRKLSKDECRRRALEALRLVRLEHLATRYPSQLSGGQQQRVAIARATVINPSVLLLDEPLSALDKSLRKDMQLEIKSIQQKLGITTIFVTHDQEEAMSLSDRIVVMRAGKIVQIDTPERLYSNPVDRYVAQFVGETNLFSGHPVTTPEGTFLPADGHTHRVNSPREGASSGDESHYFVRPEWIRIERDLSADSGVLGTIERKVFLGAAVDYYARVGERLIHVNTVDGSIKVGEQVRLQFALQEIAG</sequence>
<reference evidence="7" key="1">
    <citation type="submission" date="2023-07" db="EMBL/GenBank/DDBJ databases">
        <title>Verminephrobacter genomes.</title>
        <authorList>
            <person name="Lund M.B."/>
        </authorList>
    </citation>
    <scope>NUCLEOTIDE SEQUENCE [LARGE SCALE GENOMIC DNA]</scope>
    <source>
        <strain evidence="7">AtM5-05</strain>
    </source>
</reference>
<evidence type="ECO:0000256" key="4">
    <source>
        <dbReference type="ARBA" id="ARBA00022840"/>
    </source>
</evidence>
<dbReference type="Pfam" id="PF00005">
    <property type="entry name" value="ABC_tran"/>
    <property type="match status" value="1"/>
</dbReference>
<evidence type="ECO:0000313" key="6">
    <source>
        <dbReference type="EMBL" id="MCW5323250.1"/>
    </source>
</evidence>
<dbReference type="Gene3D" id="2.40.50.100">
    <property type="match status" value="1"/>
</dbReference>
<dbReference type="InterPro" id="IPR017871">
    <property type="entry name" value="ABC_transporter-like_CS"/>
</dbReference>
<keyword evidence="4 6" id="KW-0067">ATP-binding</keyword>
<dbReference type="PANTHER" id="PTHR42781:SF4">
    <property type="entry name" value="SPERMIDINE_PUTRESCINE IMPORT ATP-BINDING PROTEIN POTA"/>
    <property type="match status" value="1"/>
</dbReference>
<dbReference type="InterPro" id="IPR008995">
    <property type="entry name" value="Mo/tungstate-bd_C_term_dom"/>
</dbReference>
<feature type="domain" description="ABC transporter" evidence="5">
    <location>
        <begin position="8"/>
        <end position="238"/>
    </location>
</feature>
<dbReference type="InterPro" id="IPR013611">
    <property type="entry name" value="Transp-assoc_OB_typ2"/>
</dbReference>
<dbReference type="GeneID" id="77320700"/>